<feature type="compositionally biased region" description="Low complexity" evidence="7">
    <location>
        <begin position="193"/>
        <end position="216"/>
    </location>
</feature>
<feature type="compositionally biased region" description="Low complexity" evidence="7">
    <location>
        <begin position="1"/>
        <end position="16"/>
    </location>
</feature>
<evidence type="ECO:0000259" key="9">
    <source>
        <dbReference type="PROSITE" id="PS51517"/>
    </source>
</evidence>
<dbReference type="Proteomes" id="UP000007797">
    <property type="component" value="Unassembled WGS sequence"/>
</dbReference>
<feature type="domain" description="NDT80" evidence="9">
    <location>
        <begin position="255"/>
        <end position="483"/>
    </location>
</feature>
<evidence type="ECO:0000256" key="7">
    <source>
        <dbReference type="SAM" id="MobiDB-lite"/>
    </source>
</evidence>
<feature type="compositionally biased region" description="Low complexity" evidence="7">
    <location>
        <begin position="737"/>
        <end position="748"/>
    </location>
</feature>
<feature type="region of interest" description="Disordered" evidence="7">
    <location>
        <begin position="713"/>
        <end position="754"/>
    </location>
</feature>
<dbReference type="PANTHER" id="PTHR13029:SF18">
    <property type="entry name" value="MYELIN REGULATORY FACTOR HOMOLOG 1"/>
    <property type="match status" value="1"/>
</dbReference>
<dbReference type="RefSeq" id="XP_004357492.1">
    <property type="nucleotide sequence ID" value="XM_004357436.1"/>
</dbReference>
<keyword evidence="3 8" id="KW-1133">Transmembrane helix</keyword>
<keyword evidence="2 8" id="KW-0812">Transmembrane</keyword>
<dbReference type="GeneID" id="14871036"/>
<feature type="compositionally biased region" description="Low complexity" evidence="7">
    <location>
        <begin position="553"/>
        <end position="565"/>
    </location>
</feature>
<dbReference type="GO" id="GO:0045893">
    <property type="term" value="P:positive regulation of DNA-templated transcription"/>
    <property type="evidence" value="ECO:0007669"/>
    <property type="project" value="TreeGrafter"/>
</dbReference>
<dbReference type="Pfam" id="PF05224">
    <property type="entry name" value="NDT80_PhoG"/>
    <property type="match status" value="1"/>
</dbReference>
<comment type="subcellular location">
    <subcellularLocation>
        <location evidence="1">Membrane</location>
        <topology evidence="1">Single-pass membrane protein</topology>
    </subcellularLocation>
</comment>
<evidence type="ECO:0000313" key="12">
    <source>
        <dbReference type="Proteomes" id="UP000007797"/>
    </source>
</evidence>
<dbReference type="AlphaFoldDB" id="F4PYX5"/>
<dbReference type="InterPro" id="IPR026932">
    <property type="entry name" value="MYRF_ICA"/>
</dbReference>
<dbReference type="GO" id="GO:0003700">
    <property type="term" value="F:DNA-binding transcription factor activity"/>
    <property type="evidence" value="ECO:0007669"/>
    <property type="project" value="UniProtKB-UniRule"/>
</dbReference>
<dbReference type="GO" id="GO:0016540">
    <property type="term" value="P:protein autoprocessing"/>
    <property type="evidence" value="ECO:0007669"/>
    <property type="project" value="InterPro"/>
</dbReference>
<feature type="compositionally biased region" description="Polar residues" evidence="7">
    <location>
        <begin position="717"/>
        <end position="736"/>
    </location>
</feature>
<feature type="domain" description="Peptidase S74" evidence="10">
    <location>
        <begin position="796"/>
        <end position="904"/>
    </location>
</feature>
<sequence length="1081" mass="119264">MFSNNNNNNNNNHNGNQFLGSMPQQQQQQQQQNYIQQQQFNQQQQQHHNNMFIKMDNEASHLHHHQQQQFNQHGNNTSSSLIPSPLPLSQPSSNITGSSELCFLQDLQQNIFSPQSNIPTHMEMLSNSGNSLFSGLTMFSNLNSSQPIIMNNSGSNHSNLLAINENMSEQLVKATPIIIPTINTPIPPPPPQQQQQQQQQVSLTNNNNNNNNNNNDDNNDSDNEMNVEQPSSNDKLVGVKRIDLSSSTSSLSEATSTISTNGGGGGGGIHIKKRRYIIDQNHIFHWTPYCSNYWHRIVSPFGTELLPPTLIILAEKGFSYSEVDSSWVYYRRNHFQLGVSIQHHFTIDDNSRPLVEINSVTYPIESLNIGIRGVKSTDIGNPAEEVEVELYQTNSKREKNEEKQPPLMPITNCNTVAIPRLHFRKATSNNARKHKLPNPQQEFFRLVITVSARYHQRDYCVMSLISDPLIVRTGHPTLTFGSLSSTTKISSKDNNNNNSNSNNNTTSTTNNNTNSTSGTPSGIPTPEEGLSSPLVLQQQPQFSPLATHSSPRTLQLTPTTTNNTPIFTHSQHHHSPLIVTRSPLNASSNQIPPPPSQQLPLFSLGTNNNNNNHNNVTTSTMTSPSSPLTMLKNHQEESMTTANVSSTSSTATSAQQQQTIIQNIYHSPPSSSHNSPDQDQYNQQLQQQQQQQIILQQQQFNTTNYHPLQQQIIQQQNNTPSSSTTDVENDSPPTIGTTSTTTTNNNNNIEVNGQWDQNHRGGIYRYGNVGINNAEPNEALSVHGNIAVTGTTYNPSDRRVKKDIKPVNTKEQLEKIKKLQLYDYQLTDQWAKDTGITEKKERGVLAQELREVIPNAVKETGDRELSDGTVLKDFLMVNKDAIFMENVGATQELSKKVDNVCIELDILDKKKIEVLGNKVGELEQQTIREIEKNRKRKKIFITVGIITVFLILSLVALSAILGTLKSGIGDVNIPSTGGFLNTDSSCDSALCNTTATTNSTTTNTASATTHGATTTTPTTTATDTTTGVDTTTATATTTAAPTTTTGLSTIVSSVPSDMATTTDQSTLISLSQHLLNLYIGT</sequence>
<dbReference type="SUPFAM" id="SSF49417">
    <property type="entry name" value="p53-like transcription factors"/>
    <property type="match status" value="1"/>
</dbReference>
<evidence type="ECO:0000256" key="4">
    <source>
        <dbReference type="ARBA" id="ARBA00023125"/>
    </source>
</evidence>
<keyword evidence="5 8" id="KW-0472">Membrane</keyword>
<evidence type="ECO:0000256" key="3">
    <source>
        <dbReference type="ARBA" id="ARBA00022989"/>
    </source>
</evidence>
<organism evidence="11 12">
    <name type="scientific">Cavenderia fasciculata</name>
    <name type="common">Slime mold</name>
    <name type="synonym">Dictyostelium fasciculatum</name>
    <dbReference type="NCBI Taxonomy" id="261658"/>
    <lineage>
        <taxon>Eukaryota</taxon>
        <taxon>Amoebozoa</taxon>
        <taxon>Evosea</taxon>
        <taxon>Eumycetozoa</taxon>
        <taxon>Dictyostelia</taxon>
        <taxon>Acytosteliales</taxon>
        <taxon>Cavenderiaceae</taxon>
        <taxon>Cavenderia</taxon>
    </lineage>
</organism>
<feature type="compositionally biased region" description="Low complexity" evidence="7">
    <location>
        <begin position="67"/>
        <end position="93"/>
    </location>
</feature>
<evidence type="ECO:0000256" key="5">
    <source>
        <dbReference type="ARBA" id="ARBA00023136"/>
    </source>
</evidence>
<dbReference type="InterPro" id="IPR008967">
    <property type="entry name" value="p53-like_TF_DNA-bd_sf"/>
</dbReference>
<feature type="region of interest" description="Disordered" evidence="7">
    <location>
        <begin position="1"/>
        <end position="46"/>
    </location>
</feature>
<proteinExistence type="predicted"/>
<feature type="region of interest" description="Disordered" evidence="7">
    <location>
        <begin position="604"/>
        <end position="689"/>
    </location>
</feature>
<dbReference type="GO" id="GO:0043565">
    <property type="term" value="F:sequence-specific DNA binding"/>
    <property type="evidence" value="ECO:0007669"/>
    <property type="project" value="TreeGrafter"/>
</dbReference>
<feature type="region of interest" description="Disordered" evidence="7">
    <location>
        <begin position="543"/>
        <end position="575"/>
    </location>
</feature>
<dbReference type="KEGG" id="dfa:DFA_02247"/>
<dbReference type="PROSITE" id="PS51517">
    <property type="entry name" value="NDT80"/>
    <property type="match status" value="1"/>
</dbReference>
<feature type="compositionally biased region" description="Low complexity" evidence="7">
    <location>
        <begin position="24"/>
        <end position="46"/>
    </location>
</feature>
<dbReference type="InterPro" id="IPR037141">
    <property type="entry name" value="NDT80_DNA-bd_dom_sf"/>
</dbReference>
<dbReference type="GO" id="GO:0005789">
    <property type="term" value="C:endoplasmic reticulum membrane"/>
    <property type="evidence" value="ECO:0007669"/>
    <property type="project" value="TreeGrafter"/>
</dbReference>
<dbReference type="OrthoDB" id="21169at2759"/>
<dbReference type="Pfam" id="PF13884">
    <property type="entry name" value="Peptidase_S74"/>
    <property type="match status" value="1"/>
</dbReference>
<dbReference type="PROSITE" id="PS51688">
    <property type="entry name" value="ICA"/>
    <property type="match status" value="1"/>
</dbReference>
<evidence type="ECO:0000256" key="6">
    <source>
        <dbReference type="PROSITE-ProRule" id="PRU00850"/>
    </source>
</evidence>
<evidence type="ECO:0000313" key="11">
    <source>
        <dbReference type="EMBL" id="EGG19004.1"/>
    </source>
</evidence>
<feature type="compositionally biased region" description="Low complexity" evidence="7">
    <location>
        <begin position="640"/>
        <end position="675"/>
    </location>
</feature>
<gene>
    <name evidence="11" type="ORF">DFA_02247</name>
</gene>
<dbReference type="InterPro" id="IPR051577">
    <property type="entry name" value="MRF-like"/>
</dbReference>
<reference evidence="12" key="1">
    <citation type="journal article" date="2011" name="Genome Res.">
        <title>Phylogeny-wide analysis of social amoeba genomes highlights ancient origins for complex intercellular communication.</title>
        <authorList>
            <person name="Heidel A.J."/>
            <person name="Lawal H.M."/>
            <person name="Felder M."/>
            <person name="Schilde C."/>
            <person name="Helps N.R."/>
            <person name="Tunggal B."/>
            <person name="Rivero F."/>
            <person name="John U."/>
            <person name="Schleicher M."/>
            <person name="Eichinger L."/>
            <person name="Platzer M."/>
            <person name="Noegel A.A."/>
            <person name="Schaap P."/>
            <person name="Gloeckner G."/>
        </authorList>
    </citation>
    <scope>NUCLEOTIDE SEQUENCE [LARGE SCALE GENOMIC DNA]</scope>
    <source>
        <strain evidence="12">SH3</strain>
    </source>
</reference>
<protein>
    <submittedName>
        <fullName evidence="11">NDT80/PhoG-like protein</fullName>
    </submittedName>
</protein>
<name>F4PYX5_CACFS</name>
<dbReference type="InterPro" id="IPR030392">
    <property type="entry name" value="S74_ICA"/>
</dbReference>
<evidence type="ECO:0000256" key="8">
    <source>
        <dbReference type="SAM" id="Phobius"/>
    </source>
</evidence>
<dbReference type="InterPro" id="IPR024061">
    <property type="entry name" value="NDT80_DNA-bd_dom"/>
</dbReference>
<feature type="compositionally biased region" description="Low complexity" evidence="7">
    <location>
        <begin position="484"/>
        <end position="531"/>
    </location>
</feature>
<dbReference type="EMBL" id="GL883016">
    <property type="protein sequence ID" value="EGG19004.1"/>
    <property type="molecule type" value="Genomic_DNA"/>
</dbReference>
<evidence type="ECO:0000256" key="1">
    <source>
        <dbReference type="ARBA" id="ARBA00004167"/>
    </source>
</evidence>
<accession>F4PYX5</accession>
<feature type="region of interest" description="Disordered" evidence="7">
    <location>
        <begin position="480"/>
        <end position="531"/>
    </location>
</feature>
<feature type="compositionally biased region" description="Low complexity" evidence="7">
    <location>
        <begin position="604"/>
        <end position="631"/>
    </location>
</feature>
<dbReference type="Gene3D" id="2.60.40.1390">
    <property type="entry name" value="NDT80 DNA-binding domain"/>
    <property type="match status" value="1"/>
</dbReference>
<feature type="region of interest" description="Disordered" evidence="7">
    <location>
        <begin position="997"/>
        <end position="1027"/>
    </location>
</feature>
<feature type="transmembrane region" description="Helical" evidence="8">
    <location>
        <begin position="939"/>
        <end position="961"/>
    </location>
</feature>
<evidence type="ECO:0000259" key="10">
    <source>
        <dbReference type="PROSITE" id="PS51688"/>
    </source>
</evidence>
<dbReference type="PANTHER" id="PTHR13029">
    <property type="match status" value="1"/>
</dbReference>
<feature type="region of interest" description="Disordered" evidence="7">
    <location>
        <begin position="61"/>
        <end position="93"/>
    </location>
</feature>
<evidence type="ECO:0000256" key="2">
    <source>
        <dbReference type="ARBA" id="ARBA00022692"/>
    </source>
</evidence>
<keyword evidence="12" id="KW-1185">Reference proteome</keyword>
<feature type="DNA-binding region" description="NDT80" evidence="6">
    <location>
        <begin position="255"/>
        <end position="483"/>
    </location>
</feature>
<dbReference type="OMA" id="YRRNHFQ"/>
<dbReference type="GO" id="GO:0005634">
    <property type="term" value="C:nucleus"/>
    <property type="evidence" value="ECO:0007669"/>
    <property type="project" value="TreeGrafter"/>
</dbReference>
<dbReference type="Pfam" id="PF13887">
    <property type="entry name" value="MYRF_ICA"/>
    <property type="match status" value="1"/>
</dbReference>
<feature type="region of interest" description="Disordered" evidence="7">
    <location>
        <begin position="181"/>
        <end position="239"/>
    </location>
</feature>
<keyword evidence="4 6" id="KW-0238">DNA-binding</keyword>